<reference evidence="1" key="2">
    <citation type="journal article" date="2015" name="Fish Shellfish Immunol.">
        <title>Early steps in the European eel (Anguilla anguilla)-Vibrio vulnificus interaction in the gills: Role of the RtxA13 toxin.</title>
        <authorList>
            <person name="Callol A."/>
            <person name="Pajuelo D."/>
            <person name="Ebbesson L."/>
            <person name="Teles M."/>
            <person name="MacKenzie S."/>
            <person name="Amaro C."/>
        </authorList>
    </citation>
    <scope>NUCLEOTIDE SEQUENCE</scope>
</reference>
<dbReference type="EMBL" id="GBXM01022024">
    <property type="protein sequence ID" value="JAH86553.1"/>
    <property type="molecule type" value="Transcribed_RNA"/>
</dbReference>
<dbReference type="AlphaFoldDB" id="A0A0E9WAN5"/>
<organism evidence="1">
    <name type="scientific">Anguilla anguilla</name>
    <name type="common">European freshwater eel</name>
    <name type="synonym">Muraena anguilla</name>
    <dbReference type="NCBI Taxonomy" id="7936"/>
    <lineage>
        <taxon>Eukaryota</taxon>
        <taxon>Metazoa</taxon>
        <taxon>Chordata</taxon>
        <taxon>Craniata</taxon>
        <taxon>Vertebrata</taxon>
        <taxon>Euteleostomi</taxon>
        <taxon>Actinopterygii</taxon>
        <taxon>Neopterygii</taxon>
        <taxon>Teleostei</taxon>
        <taxon>Anguilliformes</taxon>
        <taxon>Anguillidae</taxon>
        <taxon>Anguilla</taxon>
    </lineage>
</organism>
<sequence length="29" mass="3463">MFWETQFTRPCNLWLDTIATQQAVLQYSA</sequence>
<name>A0A0E9WAN5_ANGAN</name>
<protein>
    <submittedName>
        <fullName evidence="1">Uncharacterized protein</fullName>
    </submittedName>
</protein>
<evidence type="ECO:0000313" key="1">
    <source>
        <dbReference type="EMBL" id="JAH86553.1"/>
    </source>
</evidence>
<proteinExistence type="predicted"/>
<accession>A0A0E9WAN5</accession>
<reference evidence="1" key="1">
    <citation type="submission" date="2014-11" db="EMBL/GenBank/DDBJ databases">
        <authorList>
            <person name="Amaro Gonzalez C."/>
        </authorList>
    </citation>
    <scope>NUCLEOTIDE SEQUENCE</scope>
</reference>